<evidence type="ECO:0000256" key="1">
    <source>
        <dbReference type="SAM" id="MobiDB-lite"/>
    </source>
</evidence>
<evidence type="ECO:0000313" key="2">
    <source>
        <dbReference type="EMBL" id="KAK9739128.1"/>
    </source>
</evidence>
<name>A0AAW1LZK8_POPJA</name>
<evidence type="ECO:0000313" key="3">
    <source>
        <dbReference type="Proteomes" id="UP001458880"/>
    </source>
</evidence>
<dbReference type="Proteomes" id="UP001458880">
    <property type="component" value="Unassembled WGS sequence"/>
</dbReference>
<accession>A0AAW1LZK8</accession>
<gene>
    <name evidence="2" type="ORF">QE152_g9226</name>
</gene>
<feature type="compositionally biased region" description="Polar residues" evidence="1">
    <location>
        <begin position="85"/>
        <end position="99"/>
    </location>
</feature>
<dbReference type="AlphaFoldDB" id="A0AAW1LZK8"/>
<reference evidence="2 3" key="1">
    <citation type="journal article" date="2024" name="BMC Genomics">
        <title>De novo assembly and annotation of Popillia japonica's genome with initial clues to its potential as an invasive pest.</title>
        <authorList>
            <person name="Cucini C."/>
            <person name="Boschi S."/>
            <person name="Funari R."/>
            <person name="Cardaioli E."/>
            <person name="Iannotti N."/>
            <person name="Marturano G."/>
            <person name="Paoli F."/>
            <person name="Bruttini M."/>
            <person name="Carapelli A."/>
            <person name="Frati F."/>
            <person name="Nardi F."/>
        </authorList>
    </citation>
    <scope>NUCLEOTIDE SEQUENCE [LARGE SCALE GENOMIC DNA]</scope>
    <source>
        <strain evidence="2">DMR45628</strain>
    </source>
</reference>
<proteinExistence type="predicted"/>
<organism evidence="2 3">
    <name type="scientific">Popillia japonica</name>
    <name type="common">Japanese beetle</name>
    <dbReference type="NCBI Taxonomy" id="7064"/>
    <lineage>
        <taxon>Eukaryota</taxon>
        <taxon>Metazoa</taxon>
        <taxon>Ecdysozoa</taxon>
        <taxon>Arthropoda</taxon>
        <taxon>Hexapoda</taxon>
        <taxon>Insecta</taxon>
        <taxon>Pterygota</taxon>
        <taxon>Neoptera</taxon>
        <taxon>Endopterygota</taxon>
        <taxon>Coleoptera</taxon>
        <taxon>Polyphaga</taxon>
        <taxon>Scarabaeiformia</taxon>
        <taxon>Scarabaeidae</taxon>
        <taxon>Rutelinae</taxon>
        <taxon>Popillia</taxon>
    </lineage>
</organism>
<protein>
    <submittedName>
        <fullName evidence="2">Uncharacterized protein</fullName>
    </submittedName>
</protein>
<dbReference type="EMBL" id="JASPKY010000078">
    <property type="protein sequence ID" value="KAK9739128.1"/>
    <property type="molecule type" value="Genomic_DNA"/>
</dbReference>
<feature type="region of interest" description="Disordered" evidence="1">
    <location>
        <begin position="79"/>
        <end position="99"/>
    </location>
</feature>
<keyword evidence="3" id="KW-1185">Reference proteome</keyword>
<sequence length="99" mass="12094">MNLNDIPVFDSDEENEMLYIPRRDAQNDFMRGNAIYSTTRRPKRFYERRNYFEIYTEEEFYNHFRLRKDTCRHLLQQIEDDNKSATDQNNALTPTTCNK</sequence>
<comment type="caution">
    <text evidence="2">The sequence shown here is derived from an EMBL/GenBank/DDBJ whole genome shotgun (WGS) entry which is preliminary data.</text>
</comment>